<dbReference type="AlphaFoldDB" id="A0A4R9K991"/>
<keyword evidence="4 5" id="KW-0472">Membrane</keyword>
<evidence type="ECO:0000256" key="2">
    <source>
        <dbReference type="ARBA" id="ARBA00022692"/>
    </source>
</evidence>
<dbReference type="OrthoDB" id="4858698at2"/>
<gene>
    <name evidence="6" type="ORF">EHQ58_05690</name>
</gene>
<dbReference type="GO" id="GO:0005886">
    <property type="term" value="C:plasma membrane"/>
    <property type="evidence" value="ECO:0007669"/>
    <property type="project" value="TreeGrafter"/>
</dbReference>
<keyword evidence="2 5" id="KW-0812">Transmembrane</keyword>
<dbReference type="PANTHER" id="PTHR11706:SF3">
    <property type="entry name" value="METAL ION TRANSPORT PROTEIN"/>
    <property type="match status" value="1"/>
</dbReference>
<dbReference type="InterPro" id="IPR001046">
    <property type="entry name" value="NRAMP_fam"/>
</dbReference>
<feature type="transmembrane region" description="Helical" evidence="5">
    <location>
        <begin position="233"/>
        <end position="254"/>
    </location>
</feature>
<dbReference type="GO" id="GO:0034755">
    <property type="term" value="P:iron ion transmembrane transport"/>
    <property type="evidence" value="ECO:0007669"/>
    <property type="project" value="TreeGrafter"/>
</dbReference>
<organism evidence="6 7">
    <name type="scientific">Leptospira ognonensis</name>
    <dbReference type="NCBI Taxonomy" id="2484945"/>
    <lineage>
        <taxon>Bacteria</taxon>
        <taxon>Pseudomonadati</taxon>
        <taxon>Spirochaetota</taxon>
        <taxon>Spirochaetia</taxon>
        <taxon>Leptospirales</taxon>
        <taxon>Leptospiraceae</taxon>
        <taxon>Leptospira</taxon>
    </lineage>
</organism>
<comment type="subcellular location">
    <subcellularLocation>
        <location evidence="1">Membrane</location>
        <topology evidence="1">Multi-pass membrane protein</topology>
    </subcellularLocation>
</comment>
<sequence>MPISKVSFFKFLGPGLMYAGAAVGVSHLVQSTRAGAVYGFELLAVVIFANIIKYPFFEIGTRYTIVTGKSLLDGYENLGRLPIWIFFIISAGTMCVIVSTVTLVTSGLLGIILGIQVEPWVLCSLILSFCFCLLFIGKFSALDRLMKWIVVGLTLSTILAVIFSFAAHVPKVPTPGRSFSLANAVDISFLIALMGWMPIPIEAAVWQSDWTLAKKEQNGELPPMKWAMLDFNIGYWGTTILAVFFLTLGANMMYNTGKEFSGNAAVFAGELIELYTASIGSWSYPIILIAAFFTMFSTTLTCFDAYPRVVTNASQRVFPRLKAVSSEKLYWILILVVGMGSVLILGFFLTSMKGLVDFATTVSFLNAPILALIHHFILFGKDIPKEHRPGPLMNLLSWGGILFLFGFSIYFLQMRFFS</sequence>
<dbReference type="GO" id="GO:0005384">
    <property type="term" value="F:manganese ion transmembrane transporter activity"/>
    <property type="evidence" value="ECO:0007669"/>
    <property type="project" value="TreeGrafter"/>
</dbReference>
<evidence type="ECO:0000256" key="1">
    <source>
        <dbReference type="ARBA" id="ARBA00004141"/>
    </source>
</evidence>
<name>A0A4R9K991_9LEPT</name>
<dbReference type="PANTHER" id="PTHR11706">
    <property type="entry name" value="SOLUTE CARRIER PROTEIN FAMILY 11 MEMBER"/>
    <property type="match status" value="1"/>
</dbReference>
<evidence type="ECO:0000313" key="6">
    <source>
        <dbReference type="EMBL" id="TGL61267.1"/>
    </source>
</evidence>
<dbReference type="Proteomes" id="UP000297693">
    <property type="component" value="Unassembled WGS sequence"/>
</dbReference>
<dbReference type="GO" id="GO:0015086">
    <property type="term" value="F:cadmium ion transmembrane transporter activity"/>
    <property type="evidence" value="ECO:0007669"/>
    <property type="project" value="TreeGrafter"/>
</dbReference>
<feature type="transmembrane region" description="Helical" evidence="5">
    <location>
        <begin position="83"/>
        <end position="113"/>
    </location>
</feature>
<feature type="transmembrane region" description="Helical" evidence="5">
    <location>
        <begin position="148"/>
        <end position="167"/>
    </location>
</feature>
<feature type="transmembrane region" description="Helical" evidence="5">
    <location>
        <begin position="7"/>
        <end position="29"/>
    </location>
</feature>
<accession>A0A4R9K991</accession>
<feature type="transmembrane region" description="Helical" evidence="5">
    <location>
        <begin position="329"/>
        <end position="352"/>
    </location>
</feature>
<reference evidence="6" key="1">
    <citation type="journal article" date="2019" name="PLoS Negl. Trop. Dis.">
        <title>Revisiting the worldwide diversity of Leptospira species in the environment.</title>
        <authorList>
            <person name="Vincent A.T."/>
            <person name="Schiettekatte O."/>
            <person name="Bourhy P."/>
            <person name="Veyrier F.J."/>
            <person name="Picardeau M."/>
        </authorList>
    </citation>
    <scope>NUCLEOTIDE SEQUENCE [LARGE SCALE GENOMIC DNA]</scope>
    <source>
        <strain evidence="6">201702476</strain>
    </source>
</reference>
<feature type="transmembrane region" description="Helical" evidence="5">
    <location>
        <begin position="358"/>
        <end position="380"/>
    </location>
</feature>
<dbReference type="RefSeq" id="WP_135622907.1">
    <property type="nucleotide sequence ID" value="NZ_RQGD01000020.1"/>
</dbReference>
<feature type="transmembrane region" description="Helical" evidence="5">
    <location>
        <begin position="282"/>
        <end position="306"/>
    </location>
</feature>
<evidence type="ECO:0000256" key="3">
    <source>
        <dbReference type="ARBA" id="ARBA00022989"/>
    </source>
</evidence>
<feature type="transmembrane region" description="Helical" evidence="5">
    <location>
        <begin position="119"/>
        <end position="136"/>
    </location>
</feature>
<evidence type="ECO:0000256" key="4">
    <source>
        <dbReference type="ARBA" id="ARBA00023136"/>
    </source>
</evidence>
<feature type="transmembrane region" description="Helical" evidence="5">
    <location>
        <begin position="187"/>
        <end position="206"/>
    </location>
</feature>
<protein>
    <submittedName>
        <fullName evidence="6">Divalent metal cation transporter</fullName>
    </submittedName>
</protein>
<dbReference type="Pfam" id="PF01566">
    <property type="entry name" value="Nramp"/>
    <property type="match status" value="1"/>
</dbReference>
<proteinExistence type="predicted"/>
<evidence type="ECO:0000256" key="5">
    <source>
        <dbReference type="SAM" id="Phobius"/>
    </source>
</evidence>
<feature type="transmembrane region" description="Helical" evidence="5">
    <location>
        <begin position="392"/>
        <end position="412"/>
    </location>
</feature>
<evidence type="ECO:0000313" key="7">
    <source>
        <dbReference type="Proteomes" id="UP000297693"/>
    </source>
</evidence>
<keyword evidence="3 5" id="KW-1133">Transmembrane helix</keyword>
<feature type="transmembrane region" description="Helical" evidence="5">
    <location>
        <begin position="35"/>
        <end position="52"/>
    </location>
</feature>
<keyword evidence="7" id="KW-1185">Reference proteome</keyword>
<dbReference type="EMBL" id="RQGD01000020">
    <property type="protein sequence ID" value="TGL61267.1"/>
    <property type="molecule type" value="Genomic_DNA"/>
</dbReference>
<comment type="caution">
    <text evidence="6">The sequence shown here is derived from an EMBL/GenBank/DDBJ whole genome shotgun (WGS) entry which is preliminary data.</text>
</comment>